<evidence type="ECO:0000256" key="2">
    <source>
        <dbReference type="SAM" id="Phobius"/>
    </source>
</evidence>
<evidence type="ECO:0000313" key="4">
    <source>
        <dbReference type="Proteomes" id="UP001498398"/>
    </source>
</evidence>
<sequence>MSSEQQSGPLADEDIYALREWIAETATSFVLYGVYATLSLLAIYFLITHNIYNRGRLVLLFITIFMLLCTTAYLVLSLEFIAIQIPLNSFHPPDPVSTGRLISRVKISANFLERTNFLVNDGIVIWRAWILYPRNLVVKLLLAFLGIATAVCTLFDAASGAVQVLNNAFDVLSGKKTLLVLIIPLMVTNVFATSLIGYKAWCHRRDIQRNIGTSTDSSSGGISVTKVQKILLILVESGLVYIGFWIAGMFLTIFGDSSLLSFQVFLASVLPYVSALYPVLIILLVALENSKEEAEFRMSLSHSMRFASAHTPNVGTTRSGIETRQLDLRAPTASTGSAQDIDLESAAAGTKKEADFSFR</sequence>
<feature type="transmembrane region" description="Helical" evidence="2">
    <location>
        <begin position="29"/>
        <end position="51"/>
    </location>
</feature>
<name>A0ABR1JPV7_9AGAR</name>
<dbReference type="EMBL" id="JBANRG010000008">
    <property type="protein sequence ID" value="KAK7464282.1"/>
    <property type="molecule type" value="Genomic_DNA"/>
</dbReference>
<feature type="region of interest" description="Disordered" evidence="1">
    <location>
        <begin position="331"/>
        <end position="359"/>
    </location>
</feature>
<keyword evidence="2" id="KW-0812">Transmembrane</keyword>
<keyword evidence="2" id="KW-0472">Membrane</keyword>
<evidence type="ECO:0000256" key="1">
    <source>
        <dbReference type="SAM" id="MobiDB-lite"/>
    </source>
</evidence>
<feature type="transmembrane region" description="Helical" evidence="2">
    <location>
        <begin position="178"/>
        <end position="201"/>
    </location>
</feature>
<gene>
    <name evidence="3" type="ORF">VKT23_006449</name>
</gene>
<feature type="transmembrane region" description="Helical" evidence="2">
    <location>
        <begin position="230"/>
        <end position="254"/>
    </location>
</feature>
<organism evidence="3 4">
    <name type="scientific">Marasmiellus scandens</name>
    <dbReference type="NCBI Taxonomy" id="2682957"/>
    <lineage>
        <taxon>Eukaryota</taxon>
        <taxon>Fungi</taxon>
        <taxon>Dikarya</taxon>
        <taxon>Basidiomycota</taxon>
        <taxon>Agaricomycotina</taxon>
        <taxon>Agaricomycetes</taxon>
        <taxon>Agaricomycetidae</taxon>
        <taxon>Agaricales</taxon>
        <taxon>Marasmiineae</taxon>
        <taxon>Omphalotaceae</taxon>
        <taxon>Marasmiellus</taxon>
    </lineage>
</organism>
<feature type="compositionally biased region" description="Basic and acidic residues" evidence="1">
    <location>
        <begin position="350"/>
        <end position="359"/>
    </location>
</feature>
<feature type="transmembrane region" description="Helical" evidence="2">
    <location>
        <begin position="260"/>
        <end position="287"/>
    </location>
</feature>
<protein>
    <submittedName>
        <fullName evidence="3">Uncharacterized protein</fullName>
    </submittedName>
</protein>
<evidence type="ECO:0000313" key="3">
    <source>
        <dbReference type="EMBL" id="KAK7464282.1"/>
    </source>
</evidence>
<keyword evidence="2" id="KW-1133">Transmembrane helix</keyword>
<proteinExistence type="predicted"/>
<feature type="transmembrane region" description="Helical" evidence="2">
    <location>
        <begin position="136"/>
        <end position="158"/>
    </location>
</feature>
<keyword evidence="4" id="KW-1185">Reference proteome</keyword>
<comment type="caution">
    <text evidence="3">The sequence shown here is derived from an EMBL/GenBank/DDBJ whole genome shotgun (WGS) entry which is preliminary data.</text>
</comment>
<feature type="transmembrane region" description="Helical" evidence="2">
    <location>
        <begin position="57"/>
        <end position="76"/>
    </location>
</feature>
<dbReference type="Proteomes" id="UP001498398">
    <property type="component" value="Unassembled WGS sequence"/>
</dbReference>
<reference evidence="3 4" key="1">
    <citation type="submission" date="2024-01" db="EMBL/GenBank/DDBJ databases">
        <title>A draft genome for the cacao thread blight pathogen Marasmiellus scandens.</title>
        <authorList>
            <person name="Baruah I.K."/>
            <person name="Leung J."/>
            <person name="Bukari Y."/>
            <person name="Amoako-Attah I."/>
            <person name="Meinhardt L.W."/>
            <person name="Bailey B.A."/>
            <person name="Cohen S.P."/>
        </authorList>
    </citation>
    <scope>NUCLEOTIDE SEQUENCE [LARGE SCALE GENOMIC DNA]</scope>
    <source>
        <strain evidence="3 4">GH-19</strain>
    </source>
</reference>
<accession>A0ABR1JPV7</accession>